<dbReference type="AlphaFoldDB" id="A0A9W8JW06"/>
<keyword evidence="4" id="KW-0863">Zinc-finger</keyword>
<keyword evidence="7" id="KW-0238">DNA-binding</keyword>
<dbReference type="Proteomes" id="UP001148786">
    <property type="component" value="Unassembled WGS sequence"/>
</dbReference>
<keyword evidence="5" id="KW-0862">Zinc</keyword>
<name>A0A9W8JW06_9AGAR</name>
<dbReference type="PANTHER" id="PTHR31576:SF2">
    <property type="entry name" value="TATA BOX-BINDING PROTEIN-ASSOCIATED FACTOR RNA POLYMERASE I SUBUNIT B"/>
    <property type="match status" value="1"/>
</dbReference>
<dbReference type="EMBL" id="JANKHO010003109">
    <property type="protein sequence ID" value="KAJ3486102.1"/>
    <property type="molecule type" value="Genomic_DNA"/>
</dbReference>
<feature type="region of interest" description="Disordered" evidence="10">
    <location>
        <begin position="87"/>
        <end position="193"/>
    </location>
</feature>
<reference evidence="12" key="1">
    <citation type="submission" date="2022-07" db="EMBL/GenBank/DDBJ databases">
        <title>Genome Sequence of Agrocybe chaxingu.</title>
        <authorList>
            <person name="Buettner E."/>
        </authorList>
    </citation>
    <scope>NUCLEOTIDE SEQUENCE</scope>
    <source>
        <strain evidence="12">MP-N11</strain>
    </source>
</reference>
<evidence type="ECO:0000256" key="3">
    <source>
        <dbReference type="ARBA" id="ARBA00022723"/>
    </source>
</evidence>
<comment type="caution">
    <text evidence="12">The sequence shown here is derived from an EMBL/GenBank/DDBJ whole genome shotgun (WGS) entry which is preliminary data.</text>
</comment>
<evidence type="ECO:0000256" key="2">
    <source>
        <dbReference type="ARBA" id="ARBA00006899"/>
    </source>
</evidence>
<dbReference type="InterPro" id="IPR033599">
    <property type="entry name" value="TAF1B/Rrn7"/>
</dbReference>
<keyword evidence="6" id="KW-0805">Transcription regulation</keyword>
<evidence type="ECO:0000256" key="7">
    <source>
        <dbReference type="ARBA" id="ARBA00023125"/>
    </source>
</evidence>
<dbReference type="Pfam" id="PF20644">
    <property type="entry name" value="Rrn7_cyclin_N"/>
    <property type="match status" value="1"/>
</dbReference>
<feature type="compositionally biased region" description="Basic and acidic residues" evidence="10">
    <location>
        <begin position="125"/>
        <end position="142"/>
    </location>
</feature>
<dbReference type="OrthoDB" id="428577at2759"/>
<evidence type="ECO:0000313" key="12">
    <source>
        <dbReference type="EMBL" id="KAJ3486102.1"/>
    </source>
</evidence>
<evidence type="ECO:0000256" key="1">
    <source>
        <dbReference type="ARBA" id="ARBA00004604"/>
    </source>
</evidence>
<keyword evidence="8" id="KW-0804">Transcription</keyword>
<keyword evidence="3" id="KW-0479">Metal-binding</keyword>
<evidence type="ECO:0000259" key="11">
    <source>
        <dbReference type="Pfam" id="PF20644"/>
    </source>
</evidence>
<evidence type="ECO:0000256" key="5">
    <source>
        <dbReference type="ARBA" id="ARBA00022833"/>
    </source>
</evidence>
<dbReference type="GO" id="GO:0070860">
    <property type="term" value="C:RNA polymerase I core factor complex"/>
    <property type="evidence" value="ECO:0007669"/>
    <property type="project" value="InterPro"/>
</dbReference>
<feature type="region of interest" description="Disordered" evidence="10">
    <location>
        <begin position="1"/>
        <end position="29"/>
    </location>
</feature>
<proteinExistence type="inferred from homology"/>
<dbReference type="PANTHER" id="PTHR31576">
    <property type="entry name" value="TATA BOX-BINDING PROTEIN-ASSOCIATED FACTOR RNA POLYMERASE I SUBUNIT B"/>
    <property type="match status" value="1"/>
</dbReference>
<accession>A0A9W8JW06</accession>
<feature type="compositionally biased region" description="Basic and acidic residues" evidence="10">
    <location>
        <begin position="165"/>
        <end position="178"/>
    </location>
</feature>
<feature type="compositionally biased region" description="Low complexity" evidence="10">
    <location>
        <begin position="143"/>
        <end position="153"/>
    </location>
</feature>
<feature type="compositionally biased region" description="Basic residues" evidence="10">
    <location>
        <begin position="8"/>
        <end position="23"/>
    </location>
</feature>
<evidence type="ECO:0000256" key="6">
    <source>
        <dbReference type="ARBA" id="ARBA00023015"/>
    </source>
</evidence>
<keyword evidence="13" id="KW-1185">Reference proteome</keyword>
<evidence type="ECO:0000256" key="4">
    <source>
        <dbReference type="ARBA" id="ARBA00022771"/>
    </source>
</evidence>
<feature type="compositionally biased region" description="Acidic residues" evidence="10">
    <location>
        <begin position="179"/>
        <end position="193"/>
    </location>
</feature>
<evidence type="ECO:0000256" key="8">
    <source>
        <dbReference type="ARBA" id="ARBA00023163"/>
    </source>
</evidence>
<evidence type="ECO:0000313" key="13">
    <source>
        <dbReference type="Proteomes" id="UP001148786"/>
    </source>
</evidence>
<dbReference type="GO" id="GO:0008270">
    <property type="term" value="F:zinc ion binding"/>
    <property type="evidence" value="ECO:0007669"/>
    <property type="project" value="UniProtKB-KW"/>
</dbReference>
<keyword evidence="9" id="KW-0539">Nucleus</keyword>
<comment type="similarity">
    <text evidence="2">Belongs to the RRN7/TAF1B family.</text>
</comment>
<evidence type="ECO:0000256" key="10">
    <source>
        <dbReference type="SAM" id="MobiDB-lite"/>
    </source>
</evidence>
<comment type="subcellular location">
    <subcellularLocation>
        <location evidence="1">Nucleus</location>
        <location evidence="1">Nucleolus</location>
    </subcellularLocation>
</comment>
<dbReference type="GO" id="GO:0001164">
    <property type="term" value="F:RNA polymerase I core promoter sequence-specific DNA binding"/>
    <property type="evidence" value="ECO:0007669"/>
    <property type="project" value="InterPro"/>
</dbReference>
<organism evidence="12 13">
    <name type="scientific">Agrocybe chaxingu</name>
    <dbReference type="NCBI Taxonomy" id="84603"/>
    <lineage>
        <taxon>Eukaryota</taxon>
        <taxon>Fungi</taxon>
        <taxon>Dikarya</taxon>
        <taxon>Basidiomycota</taxon>
        <taxon>Agaricomycotina</taxon>
        <taxon>Agaricomycetes</taxon>
        <taxon>Agaricomycetidae</taxon>
        <taxon>Agaricales</taxon>
        <taxon>Agaricineae</taxon>
        <taxon>Strophariaceae</taxon>
        <taxon>Agrocybe</taxon>
    </lineage>
</organism>
<feature type="domain" description="Rrn7/TAF1B N-terminal cyclin" evidence="11">
    <location>
        <begin position="189"/>
        <end position="279"/>
    </location>
</feature>
<dbReference type="InterPro" id="IPR048540">
    <property type="entry name" value="Rrn7_cyclin_N"/>
</dbReference>
<dbReference type="GO" id="GO:0042790">
    <property type="term" value="P:nucleolar large rRNA transcription by RNA polymerase I"/>
    <property type="evidence" value="ECO:0007669"/>
    <property type="project" value="TreeGrafter"/>
</dbReference>
<evidence type="ECO:0000256" key="9">
    <source>
        <dbReference type="ARBA" id="ARBA00023242"/>
    </source>
</evidence>
<feature type="compositionally biased region" description="Acidic residues" evidence="10">
    <location>
        <begin position="154"/>
        <end position="164"/>
    </location>
</feature>
<gene>
    <name evidence="12" type="ORF">NLJ89_g11843</name>
</gene>
<protein>
    <recommendedName>
        <fullName evidence="11">Rrn7/TAF1B N-terminal cyclin domain-containing protein</fullName>
    </recommendedName>
</protein>
<sequence>MEEMGPHAMKKRQLKTGRKKKGRQSNADAKLFHGAKGRYHYFVCLQLIFRKQVAALTRLWDLPPEFEVICRDLWALHLSLLPDPPPAEPYHHAHGNEDADADGVHGNGDGDGDGDEPSQASRRGPKGDEGKGKDKGKGKDSSGSKGQSEGSSSEGEEEEEDADREADHSDDDHERKDDESDTDDENEDEDEDAELEALMRENSEISSSSDEEGDGMYYIVRSKRGKTSKGRHKYEGALSSIVVLIVACWTLRVPVMYRDFTRLVESYELPYLDPVQFLPPSLVQHLTKHNMQALSPPHAPKTLSLHKLAGRFAKQLYSKYGVYTAELNAADVLWRITKEMGGTRKDFAWVLSWVRKPLIMSFVTGPAMLYVLGKRVASVLSFPLILHPSLAPGLENAIRHQYDNAPPEVTLLASIMIVLKMVHGLDGKPRGPGDKEDVACALPRTKDLLRLLEELDDADAKGKEAIFDSTNNLRVGDLKEEELDEYISFCERVLLGGTRGKHD</sequence>